<dbReference type="GO" id="GO:0005634">
    <property type="term" value="C:nucleus"/>
    <property type="evidence" value="ECO:0007669"/>
    <property type="project" value="UniProtKB-SubCell"/>
</dbReference>
<dbReference type="PROSITE" id="PS51802">
    <property type="entry name" value="ZF_CCHHC"/>
    <property type="match status" value="5"/>
</dbReference>
<dbReference type="Ensembl" id="ENSLBET00000005075.1">
    <property type="protein sequence ID" value="ENSLBEP00000004806.1"/>
    <property type="gene ID" value="ENSLBEG00000003613.1"/>
</dbReference>
<dbReference type="FunFam" id="4.10.320.30:FF:000001">
    <property type="entry name" value="Myelin transcription factor 1-like, a"/>
    <property type="match status" value="5"/>
</dbReference>
<evidence type="ECO:0000313" key="16">
    <source>
        <dbReference type="Proteomes" id="UP000261660"/>
    </source>
</evidence>
<keyword evidence="8" id="KW-0238">DNA-binding</keyword>
<evidence type="ECO:0000256" key="2">
    <source>
        <dbReference type="ARBA" id="ARBA00010194"/>
    </source>
</evidence>
<sequence length="1241" mass="136753">MIFELFLPFTGCVKKKKLIYKQPPFLSVLHTALCLSFTSGLTLSSAEPGKHPEVVKIGARDISHLMAAILSLLCSVYGCPLAKKRKSLERQTLETSPKRSTYLDDMDNSTMEECYETDGTEEMDDREEEEEEGAVEEEEEEGEVEEEEEEEEEVEGYMDYNEEQIEHEEGEVERGDREDEEEEEEEEVEVEQEEEEEGGGGGGNPKSGPAMEKDDNNNNNNEEYENYDELVAKSLLNLGKIAEDAANRAMTESEMNSNSSNSEEDDEGEGVEPQRGELSLDVDSDVVRETVDSLKLLAQGHGAVLSDTLDGQEFEDGSAENGGQNDCRHNGGNAHNSGNGQGKTNGNGQIENSDEEVCLSSLECLRNQCFDLARKLSETKSSDRNGPSQLNHFSCGDPNQQAQHHSYADFHHSQEERRLLDRNYSDMDNLLKLEEQLSPRSKAFSSCAQDDRYHTNHRDYDEDTASVTSDRSEEVFDMTKGNLSLLEKAIALESERAKAMRDKMAADAARRDGVRYNHDDHGHRHGYGMERKARLPDGMKKPFYHKDASRADKKESRCPTPGCDGTGHVTGLYPHHRSLSGCPHKDRVPPEIVAMYENVLKCPTVGCTGRGHVNSNRNSHRSLSGCPIAAAEKLAKAQEKHQGCDGPKSNQASDRVLRPMCFVKQLDYPQYGYKNNVSTSTPRSNLAKELEKYSKTSFDYSAFDGSNNHQVYGKRAIAPKVHGQRDTSPKGYDAKRYCKNSSSASSTTSTYAPSSSSSSLSCGGGGSSASSTCSKSSFDYSHDMEAAHMAATAILNLSTRCREMPHGMGGKPQDLCSQSPGLDVDENGTLDLSMSKRLCGGGGDSVLTPLEPMSPQRQAALLGSRCYGIGDAADCWDLPVDYTKIKHIDEDEKEPDDLDPFHDLLDDRSYTTDVNMPSPKPKYVQCKESKKDLITLSGCPLADKSIRSMLANNAQELKCPTPGCDGSGHITGNYASHRSLSGCPRARKSGIKIIHSKENKEDQEPIRCPVPGCDGQGHVTGKYASHRSASGCPIAAKRQKDGYLNGIQFTWKSGKTEGMSCPTPGCDGSGHVSGSFLTHRSLSGCPRATSAMRKARLSGVEMLTIKQQRGTNGLEHEEDIKQLDEEIKDLSESNSQVEADMIKLRTQITTMESNLKSIEEENKVIEQQNESLLHELANLSQSLINSLANVQLPPMDPISEQNFDAYVTTLTDIYTNQDQYQSPENKALLENIKQAVQGIQV</sequence>
<dbReference type="InterPro" id="IPR002515">
    <property type="entry name" value="Znf_C2H2C"/>
</dbReference>
<dbReference type="InterPro" id="IPR036060">
    <property type="entry name" value="Znf_C2H2C_sf"/>
</dbReference>
<evidence type="ECO:0000256" key="9">
    <source>
        <dbReference type="ARBA" id="ARBA00023163"/>
    </source>
</evidence>
<dbReference type="GO" id="GO:0000978">
    <property type="term" value="F:RNA polymerase II cis-regulatory region sequence-specific DNA binding"/>
    <property type="evidence" value="ECO:0007669"/>
    <property type="project" value="TreeGrafter"/>
</dbReference>
<reference evidence="15" key="2">
    <citation type="submission" date="2025-09" db="UniProtKB">
        <authorList>
            <consortium name="Ensembl"/>
        </authorList>
    </citation>
    <scope>IDENTIFICATION</scope>
</reference>
<keyword evidence="6" id="KW-0862">Zinc</keyword>
<keyword evidence="16" id="KW-1185">Reference proteome</keyword>
<dbReference type="Gene3D" id="4.10.320.30">
    <property type="match status" value="5"/>
</dbReference>
<feature type="compositionally biased region" description="Acidic residues" evidence="13">
    <location>
        <begin position="113"/>
        <end position="171"/>
    </location>
</feature>
<evidence type="ECO:0000256" key="5">
    <source>
        <dbReference type="ARBA" id="ARBA00022771"/>
    </source>
</evidence>
<evidence type="ECO:0000256" key="1">
    <source>
        <dbReference type="ARBA" id="ARBA00004123"/>
    </source>
</evidence>
<evidence type="ECO:0000256" key="6">
    <source>
        <dbReference type="ARBA" id="ARBA00022833"/>
    </source>
</evidence>
<keyword evidence="12" id="KW-0175">Coiled coil</keyword>
<feature type="compositionally biased region" description="Acidic residues" evidence="13">
    <location>
        <begin position="178"/>
        <end position="198"/>
    </location>
</feature>
<comment type="subcellular location">
    <subcellularLocation>
        <location evidence="1">Nucleus</location>
    </subcellularLocation>
</comment>
<keyword evidence="7" id="KW-0805">Transcription regulation</keyword>
<feature type="compositionally biased region" description="Low complexity" evidence="13">
    <location>
        <begin position="252"/>
        <end position="261"/>
    </location>
</feature>
<reference evidence="15" key="1">
    <citation type="submission" date="2025-08" db="UniProtKB">
        <authorList>
            <consortium name="Ensembl"/>
        </authorList>
    </citation>
    <scope>IDENTIFICATION</scope>
</reference>
<dbReference type="PANTHER" id="PTHR10816:SF11">
    <property type="entry name" value="MYELIN TRANSCRIPTION FACTOR 1-LIKE PROTEIN"/>
    <property type="match status" value="1"/>
</dbReference>
<evidence type="ECO:0000256" key="8">
    <source>
        <dbReference type="ARBA" id="ARBA00023125"/>
    </source>
</evidence>
<comment type="similarity">
    <text evidence="2">Belongs to the MYT1 family.</text>
</comment>
<feature type="region of interest" description="Disordered" evidence="13">
    <location>
        <begin position="246"/>
        <end position="283"/>
    </location>
</feature>
<evidence type="ECO:0000256" key="11">
    <source>
        <dbReference type="PROSITE-ProRule" id="PRU01143"/>
    </source>
</evidence>
<evidence type="ECO:0000259" key="14">
    <source>
        <dbReference type="Pfam" id="PF08474"/>
    </source>
</evidence>
<feature type="compositionally biased region" description="Basic and acidic residues" evidence="13">
    <location>
        <begin position="723"/>
        <end position="736"/>
    </location>
</feature>
<keyword evidence="3" id="KW-0479">Metal-binding</keyword>
<feature type="region of interest" description="Disordered" evidence="13">
    <location>
        <begin position="312"/>
        <end position="349"/>
    </location>
</feature>
<dbReference type="Pfam" id="PF08474">
    <property type="entry name" value="MYT1"/>
    <property type="match status" value="1"/>
</dbReference>
<protein>
    <submittedName>
        <fullName evidence="15">Myelin transcription factor 1 like</fullName>
    </submittedName>
</protein>
<evidence type="ECO:0000256" key="4">
    <source>
        <dbReference type="ARBA" id="ARBA00022737"/>
    </source>
</evidence>
<feature type="domain" description="Myelin transcription factor 1" evidence="14">
    <location>
        <begin position="673"/>
        <end position="926"/>
    </location>
</feature>
<name>A0A3Q3EFF8_9LABR</name>
<evidence type="ECO:0000256" key="10">
    <source>
        <dbReference type="ARBA" id="ARBA00023242"/>
    </source>
</evidence>
<feature type="compositionally biased region" description="Polar residues" evidence="13">
    <location>
        <begin position="384"/>
        <end position="404"/>
    </location>
</feature>
<feature type="compositionally biased region" description="Low complexity" evidence="13">
    <location>
        <begin position="741"/>
        <end position="761"/>
    </location>
</feature>
<keyword evidence="9" id="KW-0804">Transcription</keyword>
<dbReference type="Pfam" id="PF01530">
    <property type="entry name" value="zf-C2HC"/>
    <property type="match status" value="5"/>
</dbReference>
<dbReference type="GO" id="GO:0000981">
    <property type="term" value="F:DNA-binding transcription factor activity, RNA polymerase II-specific"/>
    <property type="evidence" value="ECO:0007669"/>
    <property type="project" value="TreeGrafter"/>
</dbReference>
<accession>A0A3Q3EFF8</accession>
<dbReference type="AlphaFoldDB" id="A0A3Q3EFF8"/>
<dbReference type="SUPFAM" id="SSF103637">
    <property type="entry name" value="CCHHC domain"/>
    <property type="match status" value="5"/>
</dbReference>
<feature type="region of interest" description="Disordered" evidence="13">
    <location>
        <begin position="88"/>
        <end position="226"/>
    </location>
</feature>
<dbReference type="InterPro" id="IPR013681">
    <property type="entry name" value="Myelin_TF"/>
</dbReference>
<evidence type="ECO:0000256" key="12">
    <source>
        <dbReference type="SAM" id="Coils"/>
    </source>
</evidence>
<evidence type="ECO:0000256" key="13">
    <source>
        <dbReference type="SAM" id="MobiDB-lite"/>
    </source>
</evidence>
<keyword evidence="4" id="KW-0677">Repeat</keyword>
<organism evidence="15 16">
    <name type="scientific">Labrus bergylta</name>
    <name type="common">ballan wrasse</name>
    <dbReference type="NCBI Taxonomy" id="56723"/>
    <lineage>
        <taxon>Eukaryota</taxon>
        <taxon>Metazoa</taxon>
        <taxon>Chordata</taxon>
        <taxon>Craniata</taxon>
        <taxon>Vertebrata</taxon>
        <taxon>Euteleostomi</taxon>
        <taxon>Actinopterygii</taxon>
        <taxon>Neopterygii</taxon>
        <taxon>Teleostei</taxon>
        <taxon>Neoteleostei</taxon>
        <taxon>Acanthomorphata</taxon>
        <taxon>Eupercaria</taxon>
        <taxon>Labriformes</taxon>
        <taxon>Labridae</taxon>
        <taxon>Labrus</taxon>
    </lineage>
</organism>
<evidence type="ECO:0000313" key="15">
    <source>
        <dbReference type="Ensembl" id="ENSLBEP00000004806.1"/>
    </source>
</evidence>
<dbReference type="GeneTree" id="ENSGT00940000155671"/>
<dbReference type="PANTHER" id="PTHR10816">
    <property type="entry name" value="MYELIN TRANSCRIPTION FACTOR 1-RELATED"/>
    <property type="match status" value="1"/>
</dbReference>
<evidence type="ECO:0000256" key="3">
    <source>
        <dbReference type="ARBA" id="ARBA00022723"/>
    </source>
</evidence>
<keyword evidence="10" id="KW-0539">Nucleus</keyword>
<feature type="coiled-coil region" evidence="12">
    <location>
        <begin position="1113"/>
        <end position="1182"/>
    </location>
</feature>
<proteinExistence type="inferred from homology"/>
<feature type="region of interest" description="Disordered" evidence="13">
    <location>
        <begin position="714"/>
        <end position="766"/>
    </location>
</feature>
<dbReference type="GO" id="GO:0008270">
    <property type="term" value="F:zinc ion binding"/>
    <property type="evidence" value="ECO:0007669"/>
    <property type="project" value="UniProtKB-KW"/>
</dbReference>
<feature type="region of interest" description="Disordered" evidence="13">
    <location>
        <begin position="379"/>
        <end position="412"/>
    </location>
</feature>
<evidence type="ECO:0000256" key="7">
    <source>
        <dbReference type="ARBA" id="ARBA00023015"/>
    </source>
</evidence>
<dbReference type="Proteomes" id="UP000261660">
    <property type="component" value="Unplaced"/>
</dbReference>
<keyword evidence="5 11" id="KW-0863">Zinc-finger</keyword>
<gene>
    <name evidence="15" type="primary">MYT1L</name>
</gene>